<gene>
    <name evidence="4" type="ORF">KB893_008280</name>
    <name evidence="3" type="ORF">KB893_11880</name>
</gene>
<evidence type="ECO:0000313" key="5">
    <source>
        <dbReference type="Proteomes" id="UP000675747"/>
    </source>
</evidence>
<feature type="compositionally biased region" description="Low complexity" evidence="1">
    <location>
        <begin position="209"/>
        <end position="241"/>
    </location>
</feature>
<reference evidence="3" key="2">
    <citation type="submission" date="2021-04" db="EMBL/GenBank/DDBJ databases">
        <authorList>
            <person name="Karlyshev A.V."/>
        </authorList>
    </citation>
    <scope>NUCLEOTIDE SEQUENCE</scope>
    <source>
        <strain evidence="3">LMG 29479</strain>
    </source>
</reference>
<feature type="region of interest" description="Disordered" evidence="1">
    <location>
        <begin position="121"/>
        <end position="157"/>
    </location>
</feature>
<feature type="region of interest" description="Disordered" evidence="1">
    <location>
        <begin position="169"/>
        <end position="249"/>
    </location>
</feature>
<evidence type="ECO:0000313" key="3">
    <source>
        <dbReference type="EMBL" id="MBR0563205.1"/>
    </source>
</evidence>
<protein>
    <recommendedName>
        <fullName evidence="6">Vitellogenin II</fullName>
    </recommendedName>
</protein>
<evidence type="ECO:0000256" key="1">
    <source>
        <dbReference type="SAM" id="MobiDB-lite"/>
    </source>
</evidence>
<dbReference type="PROSITE" id="PS51257">
    <property type="entry name" value="PROKAR_LIPOPROTEIN"/>
    <property type="match status" value="1"/>
</dbReference>
<proteinExistence type="predicted"/>
<dbReference type="AlphaFoldDB" id="A0A8J7VU02"/>
<feature type="compositionally biased region" description="Basic and acidic residues" evidence="1">
    <location>
        <begin position="121"/>
        <end position="138"/>
    </location>
</feature>
<accession>A0A8J7VU02</accession>
<reference evidence="4 5" key="1">
    <citation type="journal article" date="2021" name="Microbiol. Resour. Announc.">
        <title>Draft Genome Sequence of Coralloluteibacterium stylophorae LMG 29479T.</title>
        <authorList>
            <person name="Karlyshev A.V."/>
            <person name="Kudryashova E.B."/>
            <person name="Ariskina E.V."/>
            <person name="Conroy A.P."/>
            <person name="Abidueva E.Y."/>
        </authorList>
    </citation>
    <scope>NUCLEOTIDE SEQUENCE [LARGE SCALE GENOMIC DNA]</scope>
    <source>
        <strain evidence="4 5">LMG 29479</strain>
    </source>
</reference>
<feature type="chain" id="PRO_5042774213" description="Vitellogenin II" evidence="2">
    <location>
        <begin position="23"/>
        <end position="249"/>
    </location>
</feature>
<feature type="signal peptide" evidence="2">
    <location>
        <begin position="1"/>
        <end position="22"/>
    </location>
</feature>
<evidence type="ECO:0008006" key="6">
    <source>
        <dbReference type="Google" id="ProtNLM"/>
    </source>
</evidence>
<evidence type="ECO:0000313" key="4">
    <source>
        <dbReference type="EMBL" id="MBS7457133.1"/>
    </source>
</evidence>
<sequence>MKRVLPVLAAALLLGGCATYHSSDYGYRRAVYSDGSYYYPEADGYGDYYYDRPRTIVREYGHGWGAPYGAWGAWGPSYGLSWSNYRGWGGGLGYGYYGGWPRYWGPGYGWYDHGYRYRHRPYDRDRHDRDDRDRDRPSRPRPGTVVGQPSRDADVERWRRDLVPRRVEAQDLRRTPARPRIERAVPARSVPAATSRPRTPVMPMRSDAPRVTAPAPRRVSAPAVQARPASPTPSRMSSRSRVGARTQEP</sequence>
<dbReference type="Proteomes" id="UP000675747">
    <property type="component" value="Unassembled WGS sequence"/>
</dbReference>
<feature type="compositionally biased region" description="Basic and acidic residues" evidence="1">
    <location>
        <begin position="169"/>
        <end position="185"/>
    </location>
</feature>
<organism evidence="3">
    <name type="scientific">Coralloluteibacterium stylophorae</name>
    <dbReference type="NCBI Taxonomy" id="1776034"/>
    <lineage>
        <taxon>Bacteria</taxon>
        <taxon>Pseudomonadati</taxon>
        <taxon>Pseudomonadota</taxon>
        <taxon>Gammaproteobacteria</taxon>
        <taxon>Lysobacterales</taxon>
        <taxon>Lysobacteraceae</taxon>
        <taxon>Coralloluteibacterium</taxon>
    </lineage>
</organism>
<name>A0A8J7VU02_9GAMM</name>
<keyword evidence="2" id="KW-0732">Signal</keyword>
<dbReference type="RefSeq" id="WP_211927122.1">
    <property type="nucleotide sequence ID" value="NZ_JAGQFT020000004.1"/>
</dbReference>
<keyword evidence="5" id="KW-1185">Reference proteome</keyword>
<dbReference type="EMBL" id="JAGQFT020000004">
    <property type="protein sequence ID" value="MBS7457133.1"/>
    <property type="molecule type" value="Genomic_DNA"/>
</dbReference>
<dbReference type="EMBL" id="JAGQFT010000108">
    <property type="protein sequence ID" value="MBR0563205.1"/>
    <property type="molecule type" value="Genomic_DNA"/>
</dbReference>
<evidence type="ECO:0000256" key="2">
    <source>
        <dbReference type="SAM" id="SignalP"/>
    </source>
</evidence>
<comment type="caution">
    <text evidence="3">The sequence shown here is derived from an EMBL/GenBank/DDBJ whole genome shotgun (WGS) entry which is preliminary data.</text>
</comment>